<keyword evidence="9 10" id="KW-0807">Transducer</keyword>
<keyword evidence="5 10" id="KW-0297">G-protein coupled receptor</keyword>
<evidence type="ECO:0000256" key="9">
    <source>
        <dbReference type="ARBA" id="ARBA00023224"/>
    </source>
</evidence>
<dbReference type="InterPro" id="IPR002002">
    <property type="entry name" value="Octopmn_rcpt"/>
</dbReference>
<dbReference type="PROSITE" id="PS50262">
    <property type="entry name" value="G_PROTEIN_RECEP_F1_2"/>
    <property type="match status" value="1"/>
</dbReference>
<evidence type="ECO:0000256" key="1">
    <source>
        <dbReference type="ARBA" id="ARBA00004651"/>
    </source>
</evidence>
<dbReference type="PANTHER" id="PTHR24248:SF174">
    <property type="entry name" value="TYRAMINE_OCTOPAMINE RECEPTOR"/>
    <property type="match status" value="1"/>
</dbReference>
<name>A0A0R3S2X0_9BILA</name>
<keyword evidence="13" id="KW-1185">Reference proteome</keyword>
<dbReference type="STRING" id="1147741.A0A0R3S2X0"/>
<dbReference type="InterPro" id="IPR000276">
    <property type="entry name" value="GPCR_Rhodpsn"/>
</dbReference>
<feature type="transmembrane region" description="Helical" evidence="11">
    <location>
        <begin position="135"/>
        <end position="156"/>
    </location>
</feature>
<keyword evidence="3 10" id="KW-0812">Transmembrane</keyword>
<dbReference type="Proteomes" id="UP000050640">
    <property type="component" value="Unplaced"/>
</dbReference>
<dbReference type="WBParaSite" id="EEL_0000908401-mRNA-1">
    <property type="protein sequence ID" value="EEL_0000908401-mRNA-1"/>
    <property type="gene ID" value="EEL_0000908401"/>
</dbReference>
<dbReference type="PANTHER" id="PTHR24248">
    <property type="entry name" value="ADRENERGIC RECEPTOR-RELATED G-PROTEIN COUPLED RECEPTOR"/>
    <property type="match status" value="1"/>
</dbReference>
<keyword evidence="6 11" id="KW-0472">Membrane</keyword>
<keyword evidence="2" id="KW-1003">Cell membrane</keyword>
<dbReference type="Pfam" id="PF00001">
    <property type="entry name" value="7tm_1"/>
    <property type="match status" value="1"/>
</dbReference>
<feature type="transmembrane region" description="Helical" evidence="11">
    <location>
        <begin position="96"/>
        <end position="115"/>
    </location>
</feature>
<keyword evidence="4 11" id="KW-1133">Transmembrane helix</keyword>
<comment type="similarity">
    <text evidence="10">Belongs to the G-protein coupled receptor 1 family.</text>
</comment>
<dbReference type="GO" id="GO:0005886">
    <property type="term" value="C:plasma membrane"/>
    <property type="evidence" value="ECO:0007669"/>
    <property type="project" value="UniProtKB-SubCell"/>
</dbReference>
<feature type="domain" description="G-protein coupled receptors family 1 profile" evidence="12">
    <location>
        <begin position="76"/>
        <end position="186"/>
    </location>
</feature>
<evidence type="ECO:0000313" key="14">
    <source>
        <dbReference type="WBParaSite" id="EEL_0000908401-mRNA-1"/>
    </source>
</evidence>
<evidence type="ECO:0000256" key="11">
    <source>
        <dbReference type="SAM" id="Phobius"/>
    </source>
</evidence>
<evidence type="ECO:0000256" key="3">
    <source>
        <dbReference type="ARBA" id="ARBA00022692"/>
    </source>
</evidence>
<comment type="subcellular location">
    <subcellularLocation>
        <location evidence="1">Cell membrane</location>
        <topology evidence="1">Multi-pass membrane protein</topology>
    </subcellularLocation>
</comment>
<feature type="transmembrane region" description="Helical" evidence="11">
    <location>
        <begin position="59"/>
        <end position="84"/>
    </location>
</feature>
<evidence type="ECO:0000256" key="4">
    <source>
        <dbReference type="ARBA" id="ARBA00022989"/>
    </source>
</evidence>
<evidence type="ECO:0000256" key="2">
    <source>
        <dbReference type="ARBA" id="ARBA00022475"/>
    </source>
</evidence>
<evidence type="ECO:0000256" key="10">
    <source>
        <dbReference type="RuleBase" id="RU000688"/>
    </source>
</evidence>
<evidence type="ECO:0000256" key="5">
    <source>
        <dbReference type="ARBA" id="ARBA00023040"/>
    </source>
</evidence>
<dbReference type="InterPro" id="IPR017452">
    <property type="entry name" value="GPCR_Rhodpsn_7TM"/>
</dbReference>
<proteinExistence type="inferred from homology"/>
<evidence type="ECO:0000256" key="7">
    <source>
        <dbReference type="ARBA" id="ARBA00023170"/>
    </source>
</evidence>
<dbReference type="PRINTS" id="PR00664">
    <property type="entry name" value="OCTOPAMINER"/>
</dbReference>
<evidence type="ECO:0000313" key="13">
    <source>
        <dbReference type="Proteomes" id="UP000050640"/>
    </source>
</evidence>
<evidence type="ECO:0000256" key="8">
    <source>
        <dbReference type="ARBA" id="ARBA00023180"/>
    </source>
</evidence>
<dbReference type="PROSITE" id="PS00237">
    <property type="entry name" value="G_PROTEIN_RECEP_F1_1"/>
    <property type="match status" value="1"/>
</dbReference>
<dbReference type="Gene3D" id="1.20.1070.10">
    <property type="entry name" value="Rhodopsin 7-helix transmembrane proteins"/>
    <property type="match status" value="1"/>
</dbReference>
<keyword evidence="8" id="KW-0325">Glycoprotein</keyword>
<organism evidence="13 14">
    <name type="scientific">Elaeophora elaphi</name>
    <dbReference type="NCBI Taxonomy" id="1147741"/>
    <lineage>
        <taxon>Eukaryota</taxon>
        <taxon>Metazoa</taxon>
        <taxon>Ecdysozoa</taxon>
        <taxon>Nematoda</taxon>
        <taxon>Chromadorea</taxon>
        <taxon>Rhabditida</taxon>
        <taxon>Spirurina</taxon>
        <taxon>Spiruromorpha</taxon>
        <taxon>Filarioidea</taxon>
        <taxon>Onchocercidae</taxon>
        <taxon>Elaeophora</taxon>
    </lineage>
</organism>
<evidence type="ECO:0000256" key="6">
    <source>
        <dbReference type="ARBA" id="ARBA00023136"/>
    </source>
</evidence>
<dbReference type="PRINTS" id="PR00237">
    <property type="entry name" value="GPCRRHODOPSN"/>
</dbReference>
<evidence type="ECO:0000259" key="12">
    <source>
        <dbReference type="PROSITE" id="PS50262"/>
    </source>
</evidence>
<dbReference type="AlphaFoldDB" id="A0A0R3S2X0"/>
<reference evidence="14" key="1">
    <citation type="submission" date="2017-02" db="UniProtKB">
        <authorList>
            <consortium name="WormBaseParasite"/>
        </authorList>
    </citation>
    <scope>IDENTIFICATION</scope>
</reference>
<sequence length="186" mass="21008">MVIAKILSVQEELLNSSIINLKINDSDPQRSIHSFHQMQQQYPSERSSMDSRNLPVAELILGTVTYVIIIMITIVGNSLVVISVFSYRPLKKVQNYFLVSLAASDLCVATFVMPLHVVKFIAGGRWLLGMTLCHMFTTADIMLCTSSILNLCAIALDRYWAIHDPINYVHKRTLKFVCRTIAVVYN</sequence>
<accession>A0A0R3S2X0</accession>
<keyword evidence="7 10" id="KW-0675">Receptor</keyword>
<protein>
    <submittedName>
        <fullName evidence="14">G_PROTEIN_RECEP_F1_2 domain-containing protein</fullName>
    </submittedName>
</protein>
<dbReference type="SUPFAM" id="SSF81321">
    <property type="entry name" value="Family A G protein-coupled receptor-like"/>
    <property type="match status" value="1"/>
</dbReference>
<dbReference type="GO" id="GO:0004989">
    <property type="term" value="F:octopamine receptor activity"/>
    <property type="evidence" value="ECO:0007669"/>
    <property type="project" value="InterPro"/>
</dbReference>